<dbReference type="GO" id="GO:0016757">
    <property type="term" value="F:glycosyltransferase activity"/>
    <property type="evidence" value="ECO:0007669"/>
    <property type="project" value="UniProtKB-KW"/>
</dbReference>
<sequence>MIRPILLVLLVCVVVRTGVLVTRENAFAADLDAYSAIASTIAQHGVFGLTSAEGVPRAIAFRPPLYPWLLSWTITDGQLSFLGIGSIHVCLALVTVVCVFDLTRRVISRLTGDRSRRCRWIAAFAAGLVTIDPLLLNQSSEVMTETLATAISTVVIYCWYRWYDSVRSVSQSTRIGFGVGLCLAVAYLCRPTFLVWAALLALTTLWLHRSRSPFLISLAIGFPVLVAVVCWTIRNQAVIGHPVWATTHGGYTLLLGNNESFYDYLEQGAIGDAWDASEFFASYAHRFEGDPTNASFWTRDWNDKTAQTASVTEYEDDRLAYRSAVATIKRRPTTFVWSAFVRVGRLWSPMPHQIDDRSAVAVVLVMLFYLGIWGAILIAFYRHRRNLFAAPFAAIWLLALTLTAVHAVYWSNMRMRSPIMPAAIMIASLALVPSRKTPATPGD</sequence>
<feature type="transmembrane region" description="Helical" evidence="8">
    <location>
        <begin position="142"/>
        <end position="163"/>
    </location>
</feature>
<keyword evidence="3 9" id="KW-0328">Glycosyltransferase</keyword>
<dbReference type="RefSeq" id="WP_289164916.1">
    <property type="nucleotide sequence ID" value="NZ_JASZZN010000014.1"/>
</dbReference>
<evidence type="ECO:0000256" key="5">
    <source>
        <dbReference type="ARBA" id="ARBA00022692"/>
    </source>
</evidence>
<evidence type="ECO:0000313" key="9">
    <source>
        <dbReference type="EMBL" id="MDM4017448.1"/>
    </source>
</evidence>
<keyword evidence="6 8" id="KW-1133">Transmembrane helix</keyword>
<feature type="transmembrane region" description="Helical" evidence="8">
    <location>
        <begin position="387"/>
        <end position="410"/>
    </location>
</feature>
<comment type="caution">
    <text evidence="9">The sequence shown here is derived from an EMBL/GenBank/DDBJ whole genome shotgun (WGS) entry which is preliminary data.</text>
</comment>
<feature type="transmembrane region" description="Helical" evidence="8">
    <location>
        <begin position="359"/>
        <end position="381"/>
    </location>
</feature>
<evidence type="ECO:0000256" key="3">
    <source>
        <dbReference type="ARBA" id="ARBA00022676"/>
    </source>
</evidence>
<evidence type="ECO:0000256" key="6">
    <source>
        <dbReference type="ARBA" id="ARBA00022989"/>
    </source>
</evidence>
<dbReference type="PANTHER" id="PTHR33908:SF11">
    <property type="entry name" value="MEMBRANE PROTEIN"/>
    <property type="match status" value="1"/>
</dbReference>
<feature type="transmembrane region" description="Helical" evidence="8">
    <location>
        <begin position="79"/>
        <end position="100"/>
    </location>
</feature>
<keyword evidence="2" id="KW-1003">Cell membrane</keyword>
<dbReference type="EC" id="2.4.-.-" evidence="9"/>
<feature type="transmembrane region" description="Helical" evidence="8">
    <location>
        <begin position="214"/>
        <end position="233"/>
    </location>
</feature>
<proteinExistence type="predicted"/>
<evidence type="ECO:0000256" key="2">
    <source>
        <dbReference type="ARBA" id="ARBA00022475"/>
    </source>
</evidence>
<dbReference type="PANTHER" id="PTHR33908">
    <property type="entry name" value="MANNOSYLTRANSFERASE YKCB-RELATED"/>
    <property type="match status" value="1"/>
</dbReference>
<feature type="transmembrane region" description="Helical" evidence="8">
    <location>
        <begin position="120"/>
        <end position="136"/>
    </location>
</feature>
<reference evidence="9 10" key="1">
    <citation type="submission" date="2023-06" db="EMBL/GenBank/DDBJ databases">
        <title>Roseiconus lacunae JC819 isolated from Gulf of Mannar region, Tamil Nadu.</title>
        <authorList>
            <person name="Pk S."/>
            <person name="Ch S."/>
            <person name="Ch V.R."/>
        </authorList>
    </citation>
    <scope>NUCLEOTIDE SEQUENCE [LARGE SCALE GENOMIC DNA]</scope>
    <source>
        <strain evidence="9 10">JC819</strain>
    </source>
</reference>
<keyword evidence="10" id="KW-1185">Reference proteome</keyword>
<evidence type="ECO:0000256" key="4">
    <source>
        <dbReference type="ARBA" id="ARBA00022679"/>
    </source>
</evidence>
<organism evidence="9 10">
    <name type="scientific">Roseiconus lacunae</name>
    <dbReference type="NCBI Taxonomy" id="2605694"/>
    <lineage>
        <taxon>Bacteria</taxon>
        <taxon>Pseudomonadati</taxon>
        <taxon>Planctomycetota</taxon>
        <taxon>Planctomycetia</taxon>
        <taxon>Pirellulales</taxon>
        <taxon>Pirellulaceae</taxon>
        <taxon>Roseiconus</taxon>
    </lineage>
</organism>
<accession>A0ABT7PLV5</accession>
<evidence type="ECO:0000256" key="1">
    <source>
        <dbReference type="ARBA" id="ARBA00004651"/>
    </source>
</evidence>
<dbReference type="EMBL" id="JASZZN010000014">
    <property type="protein sequence ID" value="MDM4017448.1"/>
    <property type="molecule type" value="Genomic_DNA"/>
</dbReference>
<protein>
    <submittedName>
        <fullName evidence="9">Glycosyltransferase family 39 protein</fullName>
        <ecNumber evidence="9">2.4.-.-</ecNumber>
    </submittedName>
</protein>
<keyword evidence="4 9" id="KW-0808">Transferase</keyword>
<feature type="transmembrane region" description="Helical" evidence="8">
    <location>
        <begin position="175"/>
        <end position="202"/>
    </location>
</feature>
<keyword evidence="5 8" id="KW-0812">Transmembrane</keyword>
<name>A0ABT7PLV5_9BACT</name>
<evidence type="ECO:0000256" key="8">
    <source>
        <dbReference type="SAM" id="Phobius"/>
    </source>
</evidence>
<dbReference type="InterPro" id="IPR050297">
    <property type="entry name" value="LipidA_mod_glycosyltrf_83"/>
</dbReference>
<evidence type="ECO:0000313" key="10">
    <source>
        <dbReference type="Proteomes" id="UP001239462"/>
    </source>
</evidence>
<comment type="subcellular location">
    <subcellularLocation>
        <location evidence="1">Cell membrane</location>
        <topology evidence="1">Multi-pass membrane protein</topology>
    </subcellularLocation>
</comment>
<keyword evidence="7 8" id="KW-0472">Membrane</keyword>
<evidence type="ECO:0000256" key="7">
    <source>
        <dbReference type="ARBA" id="ARBA00023136"/>
    </source>
</evidence>
<gene>
    <name evidence="9" type="ORF">QTN89_18510</name>
</gene>
<dbReference type="Proteomes" id="UP001239462">
    <property type="component" value="Unassembled WGS sequence"/>
</dbReference>